<keyword evidence="6" id="KW-1185">Reference proteome</keyword>
<proteinExistence type="predicted"/>
<feature type="site" description="Important for substrate specificity" evidence="3">
    <location>
        <position position="152"/>
    </location>
</feature>
<evidence type="ECO:0000259" key="4">
    <source>
        <dbReference type="Pfam" id="PF12146"/>
    </source>
</evidence>
<feature type="active site" description="Charge relay system" evidence="1">
    <location>
        <position position="203"/>
    </location>
</feature>
<dbReference type="RefSeq" id="WP_102160016.1">
    <property type="nucleotide sequence ID" value="NZ_PNFZ01000001.1"/>
</dbReference>
<dbReference type="SUPFAM" id="SSF53474">
    <property type="entry name" value="alpha/beta-Hydrolases"/>
    <property type="match status" value="1"/>
</dbReference>
<dbReference type="InterPro" id="IPR012354">
    <property type="entry name" value="Esterase_lipase"/>
</dbReference>
<reference evidence="5 6" key="1">
    <citation type="submission" date="2017-09" db="EMBL/GenBank/DDBJ databases">
        <title>Bacterial strain isolated from the female urinary microbiota.</title>
        <authorList>
            <person name="Thomas-White K."/>
            <person name="Kumar N."/>
            <person name="Forster S."/>
            <person name="Putonti C."/>
            <person name="Lawley T."/>
            <person name="Wolfe A.J."/>
        </authorList>
    </citation>
    <scope>NUCLEOTIDE SEQUENCE [LARGE SCALE GENOMIC DNA]</scope>
    <source>
        <strain evidence="5 6">UMB0680</strain>
    </source>
</reference>
<dbReference type="PIRSF" id="PIRSF017388">
    <property type="entry name" value="Esterase_lipase"/>
    <property type="match status" value="1"/>
</dbReference>
<organism evidence="5 6">
    <name type="scientific">Brevibacterium luteolum</name>
    <dbReference type="NCBI Taxonomy" id="199591"/>
    <lineage>
        <taxon>Bacteria</taxon>
        <taxon>Bacillati</taxon>
        <taxon>Actinomycetota</taxon>
        <taxon>Actinomycetes</taxon>
        <taxon>Micrococcales</taxon>
        <taxon>Brevibacteriaceae</taxon>
        <taxon>Brevibacterium</taxon>
    </lineage>
</organism>
<evidence type="ECO:0000256" key="2">
    <source>
        <dbReference type="PIRSR" id="PIRSR017388-2"/>
    </source>
</evidence>
<sequence>MYDNASGDEHDVHAAINISSQSSLTAVLFLHGFTGSPAVFADVAREVASRADVSVSVPKLAGHGTTWQDMSRTRWQDWLADAERALMGCADEHDTVIVVGLSMGGALALTLAADHPDLVDRLVLINPALYVDSPLAPLTPILRHVIKSVPGIGGDIALPGAAEHAYTQTPVAAVASLHQELKHLRRRLWQVSAPTTLCISTTDHVVRPRSARLLRNALLTSPRVVILRRSYHVATVDYDADVIVGEIVSTVNTASSVRTS</sequence>
<dbReference type="PRINTS" id="PR00111">
    <property type="entry name" value="ABHYDROLASE"/>
</dbReference>
<keyword evidence="5" id="KW-0378">Hydrolase</keyword>
<dbReference type="AlphaFoldDB" id="A0A2N6PKJ6"/>
<feature type="active site" description="Nucleophile" evidence="1">
    <location>
        <position position="102"/>
    </location>
</feature>
<accession>A0A2N6PKJ6</accession>
<name>A0A2N6PKJ6_9MICO</name>
<feature type="domain" description="Serine aminopeptidase S33" evidence="4">
    <location>
        <begin position="25"/>
        <end position="233"/>
    </location>
</feature>
<dbReference type="InterPro" id="IPR022742">
    <property type="entry name" value="Hydrolase_4"/>
</dbReference>
<dbReference type="Pfam" id="PF12146">
    <property type="entry name" value="Hydrolase_4"/>
    <property type="match status" value="1"/>
</dbReference>
<dbReference type="InterPro" id="IPR000073">
    <property type="entry name" value="AB_hydrolase_1"/>
</dbReference>
<protein>
    <submittedName>
        <fullName evidence="5">Alpha/beta hydrolase</fullName>
    </submittedName>
</protein>
<dbReference type="EMBL" id="PNFZ01000001">
    <property type="protein sequence ID" value="PMB99196.1"/>
    <property type="molecule type" value="Genomic_DNA"/>
</dbReference>
<dbReference type="InterPro" id="IPR029058">
    <property type="entry name" value="AB_hydrolase_fold"/>
</dbReference>
<evidence type="ECO:0000313" key="6">
    <source>
        <dbReference type="Proteomes" id="UP000235703"/>
    </source>
</evidence>
<dbReference type="InterPro" id="IPR050266">
    <property type="entry name" value="AB_hydrolase_sf"/>
</dbReference>
<gene>
    <name evidence="5" type="ORF">CJ198_01265</name>
</gene>
<evidence type="ECO:0000256" key="1">
    <source>
        <dbReference type="PIRSR" id="PIRSR017388-1"/>
    </source>
</evidence>
<feature type="active site" description="Charge relay system" evidence="1">
    <location>
        <position position="232"/>
    </location>
</feature>
<evidence type="ECO:0000313" key="5">
    <source>
        <dbReference type="EMBL" id="PMB99196.1"/>
    </source>
</evidence>
<feature type="binding site" evidence="2">
    <location>
        <position position="103"/>
    </location>
    <ligand>
        <name>substrate</name>
    </ligand>
</feature>
<dbReference type="Gene3D" id="3.40.50.1820">
    <property type="entry name" value="alpha/beta hydrolase"/>
    <property type="match status" value="1"/>
</dbReference>
<evidence type="ECO:0000256" key="3">
    <source>
        <dbReference type="PIRSR" id="PIRSR017388-3"/>
    </source>
</evidence>
<dbReference type="PANTHER" id="PTHR43798:SF33">
    <property type="entry name" value="HYDROLASE, PUTATIVE (AFU_ORTHOLOGUE AFUA_2G14860)-RELATED"/>
    <property type="match status" value="1"/>
</dbReference>
<dbReference type="Proteomes" id="UP000235703">
    <property type="component" value="Unassembled WGS sequence"/>
</dbReference>
<dbReference type="PANTHER" id="PTHR43798">
    <property type="entry name" value="MONOACYLGLYCEROL LIPASE"/>
    <property type="match status" value="1"/>
</dbReference>
<feature type="binding site" evidence="2">
    <location>
        <position position="33"/>
    </location>
    <ligand>
        <name>substrate</name>
    </ligand>
</feature>
<dbReference type="GO" id="GO:0016020">
    <property type="term" value="C:membrane"/>
    <property type="evidence" value="ECO:0007669"/>
    <property type="project" value="TreeGrafter"/>
</dbReference>
<dbReference type="GO" id="GO:0052689">
    <property type="term" value="F:carboxylic ester hydrolase activity"/>
    <property type="evidence" value="ECO:0007669"/>
    <property type="project" value="InterPro"/>
</dbReference>
<comment type="caution">
    <text evidence="5">The sequence shown here is derived from an EMBL/GenBank/DDBJ whole genome shotgun (WGS) entry which is preliminary data.</text>
</comment>